<feature type="domain" description="C2H2-type" evidence="2">
    <location>
        <begin position="392"/>
        <end position="418"/>
    </location>
</feature>
<keyword evidence="5" id="KW-1185">Reference proteome</keyword>
<dbReference type="InterPro" id="IPR003604">
    <property type="entry name" value="Matrin/U1-like-C_Znf_C2H2"/>
</dbReference>
<dbReference type="GO" id="GO:0008270">
    <property type="term" value="F:zinc ion binding"/>
    <property type="evidence" value="ECO:0007669"/>
    <property type="project" value="InterPro"/>
</dbReference>
<dbReference type="PANTHER" id="PTHR47487">
    <property type="entry name" value="OS06G0651300 PROTEIN-RELATED"/>
    <property type="match status" value="1"/>
</dbReference>
<dbReference type="AlphaFoldDB" id="A0AAN7DUU2"/>
<feature type="region of interest" description="Disordered" evidence="1">
    <location>
        <begin position="7"/>
        <end position="26"/>
    </location>
</feature>
<feature type="domain" description="C2H2-type" evidence="2">
    <location>
        <begin position="297"/>
        <end position="321"/>
    </location>
</feature>
<dbReference type="InterPro" id="IPR036236">
    <property type="entry name" value="Znf_C2H2_sf"/>
</dbReference>
<feature type="compositionally biased region" description="Basic and acidic residues" evidence="1">
    <location>
        <begin position="255"/>
        <end position="267"/>
    </location>
</feature>
<dbReference type="PANTHER" id="PTHR47487:SF8">
    <property type="entry name" value="OS08G0270900 PROTEIN"/>
    <property type="match status" value="1"/>
</dbReference>
<feature type="domain" description="C2H2-type" evidence="2">
    <location>
        <begin position="219"/>
        <end position="243"/>
    </location>
</feature>
<evidence type="ECO:0000259" key="3">
    <source>
        <dbReference type="SMART" id="SM00451"/>
    </source>
</evidence>
<sequence length="452" mass="50997">MEFKYRAIDERASNTQIPPSSSPTTLPLPLSRPLQHLTAINGSVNDTLMTQNALSLTLNDNNDIALARRRLELKAEVERQMMVEMEQCKMSLLRQQQYSSSPFGFSQDVYNNYMGMNPFLMMNHHQQQQQLLQLQQQHHRSSPAEVFGNVAAIQQLTTQPVTQPLSEDIKEPVVEDTVMQTKNVNFVEKRKAETPVVADGNDSNEAPSHSAVKKSRIEWSCDLCQVITPSQQNLEDHLKGKKHKNKEASLNANKLPKDESTNDDEGKKHKNNVASLNANKIPEDESANDDKGKKNKFWCQVCRVRTNSEAMLKSHCIGKKHQAKEALLNASKTIEESSGDEEKKHEDKLALVNGGKILEEEEEESNNEGKANLALLSPSKTSDESDDESQKHHCWCQMCKVGTTSEALMTEHRHGNEHMNLLRKKRGAIIVISMMPENVQEVKKTVAKNLFK</sequence>
<comment type="caution">
    <text evidence="4">The sequence shown here is derived from an EMBL/GenBank/DDBJ whole genome shotgun (WGS) entry which is preliminary data.</text>
</comment>
<feature type="region of interest" description="Disordered" evidence="1">
    <location>
        <begin position="236"/>
        <end position="292"/>
    </location>
</feature>
<dbReference type="Gene3D" id="3.30.160.60">
    <property type="entry name" value="Classic Zinc Finger"/>
    <property type="match status" value="2"/>
</dbReference>
<evidence type="ECO:0000259" key="2">
    <source>
        <dbReference type="SMART" id="SM00355"/>
    </source>
</evidence>
<dbReference type="InterPro" id="IPR013087">
    <property type="entry name" value="Znf_C2H2_type"/>
</dbReference>
<dbReference type="EMBL" id="JAXUIC010000202">
    <property type="protein sequence ID" value="KAK4548705.1"/>
    <property type="molecule type" value="Genomic_DNA"/>
</dbReference>
<protein>
    <submittedName>
        <fullName evidence="4">Uncharacterized protein</fullName>
    </submittedName>
</protein>
<dbReference type="SUPFAM" id="SSF57667">
    <property type="entry name" value="beta-beta-alpha zinc fingers"/>
    <property type="match status" value="3"/>
</dbReference>
<name>A0AAN7DUU2_QUERU</name>
<accession>A0AAN7DUU2</accession>
<evidence type="ECO:0000256" key="1">
    <source>
        <dbReference type="SAM" id="MobiDB-lite"/>
    </source>
</evidence>
<feature type="region of interest" description="Disordered" evidence="1">
    <location>
        <begin position="360"/>
        <end position="387"/>
    </location>
</feature>
<evidence type="ECO:0000313" key="5">
    <source>
        <dbReference type="Proteomes" id="UP001324115"/>
    </source>
</evidence>
<gene>
    <name evidence="4" type="ORF">RGQ29_032777</name>
</gene>
<organism evidence="4 5">
    <name type="scientific">Quercus rubra</name>
    <name type="common">Northern red oak</name>
    <name type="synonym">Quercus borealis</name>
    <dbReference type="NCBI Taxonomy" id="3512"/>
    <lineage>
        <taxon>Eukaryota</taxon>
        <taxon>Viridiplantae</taxon>
        <taxon>Streptophyta</taxon>
        <taxon>Embryophyta</taxon>
        <taxon>Tracheophyta</taxon>
        <taxon>Spermatophyta</taxon>
        <taxon>Magnoliopsida</taxon>
        <taxon>eudicotyledons</taxon>
        <taxon>Gunneridae</taxon>
        <taxon>Pentapetalae</taxon>
        <taxon>rosids</taxon>
        <taxon>fabids</taxon>
        <taxon>Fagales</taxon>
        <taxon>Fagaceae</taxon>
        <taxon>Quercus</taxon>
    </lineage>
</organism>
<dbReference type="SMART" id="SM00451">
    <property type="entry name" value="ZnF_U1"/>
    <property type="match status" value="2"/>
</dbReference>
<dbReference type="Proteomes" id="UP001324115">
    <property type="component" value="Unassembled WGS sequence"/>
</dbReference>
<reference evidence="4 5" key="1">
    <citation type="journal article" date="2023" name="G3 (Bethesda)">
        <title>A haplotype-resolved chromosome-scale genome for Quercus rubra L. provides insights into the genetics of adaptive traits for red oak species.</title>
        <authorList>
            <person name="Kapoor B."/>
            <person name="Jenkins J."/>
            <person name="Schmutz J."/>
            <person name="Zhebentyayeva T."/>
            <person name="Kuelheim C."/>
            <person name="Coggeshall M."/>
            <person name="Heim C."/>
            <person name="Lasky J.R."/>
            <person name="Leites L."/>
            <person name="Islam-Faridi N."/>
            <person name="Romero-Severson J."/>
            <person name="DeLeo V.L."/>
            <person name="Lucas S.M."/>
            <person name="Lazic D."/>
            <person name="Gailing O."/>
            <person name="Carlson J."/>
            <person name="Staton M."/>
        </authorList>
    </citation>
    <scope>NUCLEOTIDE SEQUENCE [LARGE SCALE GENOMIC DNA]</scope>
    <source>
        <strain evidence="4">Pseudo-F2</strain>
    </source>
</reference>
<dbReference type="Pfam" id="PF12874">
    <property type="entry name" value="zf-met"/>
    <property type="match status" value="2"/>
</dbReference>
<dbReference type="SMART" id="SM00355">
    <property type="entry name" value="ZnF_C2H2"/>
    <property type="match status" value="3"/>
</dbReference>
<dbReference type="GO" id="GO:0003676">
    <property type="term" value="F:nucleic acid binding"/>
    <property type="evidence" value="ECO:0007669"/>
    <property type="project" value="InterPro"/>
</dbReference>
<feature type="domain" description="U1-type" evidence="3">
    <location>
        <begin position="294"/>
        <end position="328"/>
    </location>
</feature>
<evidence type="ECO:0000313" key="4">
    <source>
        <dbReference type="EMBL" id="KAK4548705.1"/>
    </source>
</evidence>
<feature type="domain" description="U1-type" evidence="3">
    <location>
        <begin position="216"/>
        <end position="250"/>
    </location>
</feature>
<proteinExistence type="predicted"/>